<keyword evidence="3" id="KW-0812">Transmembrane</keyword>
<evidence type="ECO:0000256" key="2">
    <source>
        <dbReference type="SAM" id="MobiDB-lite"/>
    </source>
</evidence>
<keyword evidence="1" id="KW-0378">Hydrolase</keyword>
<feature type="region of interest" description="Disordered" evidence="2">
    <location>
        <begin position="44"/>
        <end position="138"/>
    </location>
</feature>
<dbReference type="InterPro" id="IPR005754">
    <property type="entry name" value="Sortase"/>
</dbReference>
<evidence type="ECO:0000256" key="1">
    <source>
        <dbReference type="ARBA" id="ARBA00022801"/>
    </source>
</evidence>
<dbReference type="CDD" id="cd05829">
    <property type="entry name" value="Sortase_F"/>
    <property type="match status" value="1"/>
</dbReference>
<evidence type="ECO:0000313" key="5">
    <source>
        <dbReference type="Proteomes" id="UP000669887"/>
    </source>
</evidence>
<accession>A0AAW4JCF1</accession>
<evidence type="ECO:0000313" key="4">
    <source>
        <dbReference type="EMBL" id="MBO4139503.1"/>
    </source>
</evidence>
<protein>
    <submittedName>
        <fullName evidence="4">Class F sortase</fullName>
    </submittedName>
</protein>
<dbReference type="Gene3D" id="2.40.260.10">
    <property type="entry name" value="Sortase"/>
    <property type="match status" value="1"/>
</dbReference>
<feature type="transmembrane region" description="Helical" evidence="3">
    <location>
        <begin position="21"/>
        <end position="42"/>
    </location>
</feature>
<dbReference type="SUPFAM" id="SSF63817">
    <property type="entry name" value="Sortase"/>
    <property type="match status" value="1"/>
</dbReference>
<keyword evidence="3" id="KW-1133">Transmembrane helix</keyword>
<comment type="caution">
    <text evidence="4">The sequence shown here is derived from an EMBL/GenBank/DDBJ whole genome shotgun (WGS) entry which is preliminary data.</text>
</comment>
<dbReference type="EMBL" id="JAGFVQ010000006">
    <property type="protein sequence ID" value="MBO4139503.1"/>
    <property type="molecule type" value="Genomic_DNA"/>
</dbReference>
<reference evidence="4" key="1">
    <citation type="submission" date="2021-03" db="EMBL/GenBank/DDBJ databases">
        <title>X isolated from Micromonospora tulbaghiae.</title>
        <authorList>
            <person name="Stennett H.L."/>
        </authorList>
    </citation>
    <scope>NUCLEOTIDE SEQUENCE</scope>
    <source>
        <strain evidence="4">28M1-20</strain>
    </source>
</reference>
<dbReference type="Proteomes" id="UP000669887">
    <property type="component" value="Unassembled WGS sequence"/>
</dbReference>
<keyword evidence="3" id="KW-0472">Membrane</keyword>
<dbReference type="InterPro" id="IPR023365">
    <property type="entry name" value="Sortase_dom-sf"/>
</dbReference>
<dbReference type="NCBIfam" id="NF033748">
    <property type="entry name" value="class_F_sortase"/>
    <property type="match status" value="1"/>
</dbReference>
<organism evidence="4 5">
    <name type="scientific">Micromonospora tulbaghiae</name>
    <dbReference type="NCBI Taxonomy" id="479978"/>
    <lineage>
        <taxon>Bacteria</taxon>
        <taxon>Bacillati</taxon>
        <taxon>Actinomycetota</taxon>
        <taxon>Actinomycetes</taxon>
        <taxon>Micromonosporales</taxon>
        <taxon>Micromonosporaceae</taxon>
        <taxon>Micromonospora</taxon>
    </lineage>
</organism>
<feature type="compositionally biased region" description="Low complexity" evidence="2">
    <location>
        <begin position="104"/>
        <end position="128"/>
    </location>
</feature>
<dbReference type="Pfam" id="PF04203">
    <property type="entry name" value="Sortase"/>
    <property type="match status" value="1"/>
</dbReference>
<sequence>MAWSDRTTTRAGGRHGSPWRAVGAAVVVLLAMAGAGLIGASVRTVPQPSPPQPISQAGPVTTGPLADPGGTYADPDAGGQPAPDAAGQPAPGSTGRPAAGDGNGPTTPGLPAGPATPGAPGATDTTSPAPAPLPRSAPVTISIPRIGVQAPIMSLGTNPDGTVQVPPLDQAMQAGWYSPGASPGEAGNAVIVGHVDSAQLGPAVFFNLGALVPGDTIVVARQDGSTATFTVREVGSYPKTAFPAAQVYGPSDVPALRVVTCGGVFDKTAGSYLNNIVVYAAMTS</sequence>
<gene>
    <name evidence="4" type="ORF">J5U46_04950</name>
</gene>
<feature type="compositionally biased region" description="Low complexity" evidence="2">
    <location>
        <begin position="73"/>
        <end position="92"/>
    </location>
</feature>
<proteinExistence type="predicted"/>
<dbReference type="GO" id="GO:0016787">
    <property type="term" value="F:hydrolase activity"/>
    <property type="evidence" value="ECO:0007669"/>
    <property type="project" value="UniProtKB-KW"/>
</dbReference>
<dbReference type="InterPro" id="IPR042001">
    <property type="entry name" value="Sortase_F"/>
</dbReference>
<name>A0AAW4JCF1_9ACTN</name>
<dbReference type="AlphaFoldDB" id="A0AAW4JCF1"/>
<evidence type="ECO:0000256" key="3">
    <source>
        <dbReference type="SAM" id="Phobius"/>
    </source>
</evidence>